<dbReference type="GeneID" id="20090617"/>
<evidence type="ECO:0000313" key="1">
    <source>
        <dbReference type="EMBL" id="ETV92042.1"/>
    </source>
</evidence>
<organism evidence="1">
    <name type="scientific">Aphanomyces invadans</name>
    <dbReference type="NCBI Taxonomy" id="157072"/>
    <lineage>
        <taxon>Eukaryota</taxon>
        <taxon>Sar</taxon>
        <taxon>Stramenopiles</taxon>
        <taxon>Oomycota</taxon>
        <taxon>Saprolegniomycetes</taxon>
        <taxon>Saprolegniales</taxon>
        <taxon>Verrucalvaceae</taxon>
        <taxon>Aphanomyces</taxon>
    </lineage>
</organism>
<proteinExistence type="predicted"/>
<accession>A0A024TFC8</accession>
<dbReference type="RefSeq" id="XP_008879339.1">
    <property type="nucleotide sequence ID" value="XM_008881117.1"/>
</dbReference>
<dbReference type="PANTHER" id="PTHR33939:SF1">
    <property type="entry name" value="DUF4371 DOMAIN-CONTAINING PROTEIN"/>
    <property type="match status" value="1"/>
</dbReference>
<name>A0A024TFC8_9STRA</name>
<dbReference type="VEuPathDB" id="FungiDB:H310_13567"/>
<dbReference type="AlphaFoldDB" id="A0A024TFC8"/>
<gene>
    <name evidence="1" type="ORF">H310_13567</name>
</gene>
<sequence length="115" mass="13111">MAVNRDNSKLLTYEAFEGSRKQPKDYHAMFNHKSNVINTLDNAKYHKGLPDDTPSGSWTKARMMQGCATYDIELNVKEYRSTLWANIKTHIAANIVAVIVQMVMDRGHRVVFTPP</sequence>
<dbReference type="PANTHER" id="PTHR33939">
    <property type="entry name" value="PROTEIN CBG22215"/>
    <property type="match status" value="1"/>
</dbReference>
<reference evidence="1" key="1">
    <citation type="submission" date="2013-12" db="EMBL/GenBank/DDBJ databases">
        <title>The Genome Sequence of Aphanomyces invadans NJM9701.</title>
        <authorList>
            <consortium name="The Broad Institute Genomics Platform"/>
            <person name="Russ C."/>
            <person name="Tyler B."/>
            <person name="van West P."/>
            <person name="Dieguez-Uribeondo J."/>
            <person name="Young S.K."/>
            <person name="Zeng Q."/>
            <person name="Gargeya S."/>
            <person name="Fitzgerald M."/>
            <person name="Abouelleil A."/>
            <person name="Alvarado L."/>
            <person name="Chapman S.B."/>
            <person name="Gainer-Dewar J."/>
            <person name="Goldberg J."/>
            <person name="Griggs A."/>
            <person name="Gujja S."/>
            <person name="Hansen M."/>
            <person name="Howarth C."/>
            <person name="Imamovic A."/>
            <person name="Ireland A."/>
            <person name="Larimer J."/>
            <person name="McCowan C."/>
            <person name="Murphy C."/>
            <person name="Pearson M."/>
            <person name="Poon T.W."/>
            <person name="Priest M."/>
            <person name="Roberts A."/>
            <person name="Saif S."/>
            <person name="Shea T."/>
            <person name="Sykes S."/>
            <person name="Wortman J."/>
            <person name="Nusbaum C."/>
            <person name="Birren B."/>
        </authorList>
    </citation>
    <scope>NUCLEOTIDE SEQUENCE [LARGE SCALE GENOMIC DNA]</scope>
    <source>
        <strain evidence="1">NJM9701</strain>
    </source>
</reference>
<protein>
    <submittedName>
        <fullName evidence="1">Uncharacterized protein</fullName>
    </submittedName>
</protein>
<dbReference type="EMBL" id="KI914004">
    <property type="protein sequence ID" value="ETV92042.1"/>
    <property type="molecule type" value="Genomic_DNA"/>
</dbReference>